<feature type="domain" description="Major facilitator superfamily (MFS) profile" evidence="7">
    <location>
        <begin position="12"/>
        <end position="482"/>
    </location>
</feature>
<dbReference type="InterPro" id="IPR036259">
    <property type="entry name" value="MFS_trans_sf"/>
</dbReference>
<feature type="transmembrane region" description="Helical" evidence="6">
    <location>
        <begin position="55"/>
        <end position="73"/>
    </location>
</feature>
<evidence type="ECO:0000313" key="9">
    <source>
        <dbReference type="Proteomes" id="UP001204151"/>
    </source>
</evidence>
<evidence type="ECO:0000256" key="4">
    <source>
        <dbReference type="ARBA" id="ARBA00022989"/>
    </source>
</evidence>
<feature type="transmembrane region" description="Helical" evidence="6">
    <location>
        <begin position="230"/>
        <end position="249"/>
    </location>
</feature>
<keyword evidence="9" id="KW-1185">Reference proteome</keyword>
<keyword evidence="5 6" id="KW-0472">Membrane</keyword>
<gene>
    <name evidence="8" type="ORF">NX784_06240</name>
</gene>
<evidence type="ECO:0000256" key="6">
    <source>
        <dbReference type="SAM" id="Phobius"/>
    </source>
</evidence>
<feature type="transmembrane region" description="Helical" evidence="6">
    <location>
        <begin position="167"/>
        <end position="187"/>
    </location>
</feature>
<evidence type="ECO:0000313" key="8">
    <source>
        <dbReference type="EMBL" id="MCS0581186.1"/>
    </source>
</evidence>
<feature type="transmembrane region" description="Helical" evidence="6">
    <location>
        <begin position="107"/>
        <end position="125"/>
    </location>
</feature>
<dbReference type="PROSITE" id="PS50850">
    <property type="entry name" value="MFS"/>
    <property type="match status" value="1"/>
</dbReference>
<keyword evidence="3 6" id="KW-0812">Transmembrane</keyword>
<evidence type="ECO:0000256" key="1">
    <source>
        <dbReference type="ARBA" id="ARBA00004141"/>
    </source>
</evidence>
<proteinExistence type="predicted"/>
<dbReference type="RefSeq" id="WP_258815801.1">
    <property type="nucleotide sequence ID" value="NZ_JANUGW010000003.1"/>
</dbReference>
<evidence type="ECO:0000256" key="2">
    <source>
        <dbReference type="ARBA" id="ARBA00022448"/>
    </source>
</evidence>
<dbReference type="Pfam" id="PF07690">
    <property type="entry name" value="MFS_1"/>
    <property type="match status" value="1"/>
</dbReference>
<keyword evidence="4 6" id="KW-1133">Transmembrane helix</keyword>
<accession>A0ABT1ZMR7</accession>
<dbReference type="PANTHER" id="PTHR42718:SF9">
    <property type="entry name" value="MAJOR FACILITATOR SUPERFAMILY MULTIDRUG TRANSPORTER MFSC"/>
    <property type="match status" value="1"/>
</dbReference>
<evidence type="ECO:0000256" key="3">
    <source>
        <dbReference type="ARBA" id="ARBA00022692"/>
    </source>
</evidence>
<dbReference type="Proteomes" id="UP001204151">
    <property type="component" value="Unassembled WGS sequence"/>
</dbReference>
<dbReference type="SUPFAM" id="SSF103473">
    <property type="entry name" value="MFS general substrate transporter"/>
    <property type="match status" value="1"/>
</dbReference>
<feature type="transmembrane region" description="Helical" evidence="6">
    <location>
        <begin position="334"/>
        <end position="352"/>
    </location>
</feature>
<comment type="caution">
    <text evidence="8">The sequence shown here is derived from an EMBL/GenBank/DDBJ whole genome shotgun (WGS) entry which is preliminary data.</text>
</comment>
<comment type="subcellular location">
    <subcellularLocation>
        <location evidence="1">Membrane</location>
        <topology evidence="1">Multi-pass membrane protein</topology>
    </subcellularLocation>
</comment>
<organism evidence="8 9">
    <name type="scientific">Massilia pinisoli</name>
    <dbReference type="NCBI Taxonomy" id="1772194"/>
    <lineage>
        <taxon>Bacteria</taxon>
        <taxon>Pseudomonadati</taxon>
        <taxon>Pseudomonadota</taxon>
        <taxon>Betaproteobacteria</taxon>
        <taxon>Burkholderiales</taxon>
        <taxon>Oxalobacteraceae</taxon>
        <taxon>Telluria group</taxon>
        <taxon>Massilia</taxon>
    </lineage>
</organism>
<feature type="transmembrane region" description="Helical" evidence="6">
    <location>
        <begin position="80"/>
        <end position="101"/>
    </location>
</feature>
<dbReference type="InterPro" id="IPR011701">
    <property type="entry name" value="MFS"/>
</dbReference>
<protein>
    <submittedName>
        <fullName evidence="8">MFS transporter</fullName>
    </submittedName>
</protein>
<feature type="transmembrane region" description="Helical" evidence="6">
    <location>
        <begin position="270"/>
        <end position="292"/>
    </location>
</feature>
<dbReference type="InterPro" id="IPR020846">
    <property type="entry name" value="MFS_dom"/>
</dbReference>
<dbReference type="Gene3D" id="1.20.1250.20">
    <property type="entry name" value="MFS general substrate transporter like domains"/>
    <property type="match status" value="1"/>
</dbReference>
<feature type="transmembrane region" description="Helical" evidence="6">
    <location>
        <begin position="199"/>
        <end position="218"/>
    </location>
</feature>
<reference evidence="8 9" key="1">
    <citation type="submission" date="2022-08" db="EMBL/GenBank/DDBJ databases">
        <title>Reclassification of Massilia species as members of the genera Telluria, Duganella, Pseudoduganella, Mokoshia gen. nov. and Zemynaea gen. nov. using orthogonal and non-orthogonal genome-based approaches.</title>
        <authorList>
            <person name="Bowman J.P."/>
        </authorList>
    </citation>
    <scope>NUCLEOTIDE SEQUENCE [LARGE SCALE GENOMIC DNA]</scope>
    <source>
        <strain evidence="8 9">JCM 31316</strain>
    </source>
</reference>
<feature type="transmembrane region" description="Helical" evidence="6">
    <location>
        <begin position="137"/>
        <end position="155"/>
    </location>
</feature>
<dbReference type="PANTHER" id="PTHR42718">
    <property type="entry name" value="MAJOR FACILITATOR SUPERFAMILY MULTIDRUG TRANSPORTER MFSC"/>
    <property type="match status" value="1"/>
</dbReference>
<feature type="transmembrane region" description="Helical" evidence="6">
    <location>
        <begin position="304"/>
        <end position="327"/>
    </location>
</feature>
<sequence>MSAPAAGRPMAGLLGIFIAAMMAGMNNRVGAIALADVRGALGFGLDDASWLTTAYNAGELIAMPFAAWFAVTLSVRRFELWMLAVCTLVAALLPSIHGVGLLLGLRFVQGIAGGAMIPLLMMVALKSLPAPVRLYGLAMYAMTATFAPNVSIWLAGQWSGGDGLRWVYWQSVPLAVAAGLLVAWGLPREPVQPGRLREANWAGMAFGVPALGLIAVALDQGVRLDWLHSRLITAALVAGLALLAVYLLTEWYHPSPFVKLQILGRRNLGLGFTIFVFLLVALMSSSLLPISYLGRIQDYRPLQMASIGLDVALPQLILGPLVALLLYQRWADARIVFALGLLLIALACFTGARLTADWNAGQFAAVQALQAFGQPMAVVSMLFLATSVVQPPEGPYVSGVVNTLRAFGSLLGAAAVGQLMTVRGRFHADALLDHAGLAVNALAPEPFPLAGIVGQQAQVLSVADAYRALGVLAILLIPLALRLTRIPAPSSTSPSTHE</sequence>
<evidence type="ECO:0000256" key="5">
    <source>
        <dbReference type="ARBA" id="ARBA00023136"/>
    </source>
</evidence>
<keyword evidence="2" id="KW-0813">Transport</keyword>
<name>A0ABT1ZMR7_9BURK</name>
<dbReference type="EMBL" id="JANUGW010000003">
    <property type="protein sequence ID" value="MCS0581186.1"/>
    <property type="molecule type" value="Genomic_DNA"/>
</dbReference>
<evidence type="ECO:0000259" key="7">
    <source>
        <dbReference type="PROSITE" id="PS50850"/>
    </source>
</evidence>